<evidence type="ECO:0000313" key="8">
    <source>
        <dbReference type="Proteomes" id="UP001153714"/>
    </source>
</evidence>
<protein>
    <submittedName>
        <fullName evidence="7">Uncharacterized protein</fullName>
    </submittedName>
</protein>
<dbReference type="Gene3D" id="3.30.300.30">
    <property type="match status" value="1"/>
</dbReference>
<organism evidence="7 8">
    <name type="scientific">Diatraea saccharalis</name>
    <name type="common">sugarcane borer</name>
    <dbReference type="NCBI Taxonomy" id="40085"/>
    <lineage>
        <taxon>Eukaryota</taxon>
        <taxon>Metazoa</taxon>
        <taxon>Ecdysozoa</taxon>
        <taxon>Arthropoda</taxon>
        <taxon>Hexapoda</taxon>
        <taxon>Insecta</taxon>
        <taxon>Pterygota</taxon>
        <taxon>Neoptera</taxon>
        <taxon>Endopterygota</taxon>
        <taxon>Lepidoptera</taxon>
        <taxon>Glossata</taxon>
        <taxon>Ditrysia</taxon>
        <taxon>Pyraloidea</taxon>
        <taxon>Crambidae</taxon>
        <taxon>Crambinae</taxon>
        <taxon>Diatraea</taxon>
    </lineage>
</organism>
<evidence type="ECO:0000256" key="4">
    <source>
        <dbReference type="ARBA" id="ARBA00023140"/>
    </source>
</evidence>
<dbReference type="SUPFAM" id="SSF56801">
    <property type="entry name" value="Acetyl-CoA synthetase-like"/>
    <property type="match status" value="1"/>
</dbReference>
<dbReference type="Pfam" id="PF00501">
    <property type="entry name" value="AMP-binding"/>
    <property type="match status" value="1"/>
</dbReference>
<keyword evidence="3" id="KW-0436">Ligase</keyword>
<feature type="domain" description="AMP-dependent synthetase/ligase" evidence="5">
    <location>
        <begin position="1"/>
        <end position="61"/>
    </location>
</feature>
<dbReference type="GO" id="GO:0016405">
    <property type="term" value="F:CoA-ligase activity"/>
    <property type="evidence" value="ECO:0007669"/>
    <property type="project" value="TreeGrafter"/>
</dbReference>
<dbReference type="Proteomes" id="UP001153714">
    <property type="component" value="Chromosome 6"/>
</dbReference>
<feature type="domain" description="AMP-binding enzyme C-terminal" evidence="6">
    <location>
        <begin position="111"/>
        <end position="165"/>
    </location>
</feature>
<dbReference type="Gene3D" id="3.40.50.12780">
    <property type="entry name" value="N-terminal domain of ligase-like"/>
    <property type="match status" value="1"/>
</dbReference>
<dbReference type="InterPro" id="IPR025110">
    <property type="entry name" value="AMP-bd_C"/>
</dbReference>
<evidence type="ECO:0000256" key="2">
    <source>
        <dbReference type="ARBA" id="ARBA00006432"/>
    </source>
</evidence>
<comment type="similarity">
    <text evidence="2">Belongs to the ATP-dependent AMP-binding enzyme family.</text>
</comment>
<proteinExistence type="inferred from homology"/>
<gene>
    <name evidence="7" type="ORF">DIATSA_LOCUS11695</name>
</gene>
<evidence type="ECO:0000256" key="3">
    <source>
        <dbReference type="ARBA" id="ARBA00022598"/>
    </source>
</evidence>
<comment type="subcellular location">
    <subcellularLocation>
        <location evidence="1">Peroxisome</location>
    </subcellularLocation>
</comment>
<sequence length="173" mass="18905">MTESTLAVLKGTPDGLQKPGSVGVVAPGITIKVVDVETRQPLGPNQTGELCIKGPLIMKGYVGIDNKEVFDSEGFFPSGDIGYYDDDKYFFIVDRLKELIKYKGFQVAPAELEGLLLKHEAVRDAGVVGVYDKAAGEVPLAFVVTQPDKKVTEKKLQQYVAERVSAKQHAEYK</sequence>
<dbReference type="InterPro" id="IPR000873">
    <property type="entry name" value="AMP-dep_synth/lig_dom"/>
</dbReference>
<dbReference type="Pfam" id="PF13193">
    <property type="entry name" value="AMP-binding_C"/>
    <property type="match status" value="1"/>
</dbReference>
<evidence type="ECO:0000259" key="6">
    <source>
        <dbReference type="Pfam" id="PF13193"/>
    </source>
</evidence>
<accession>A0A9P0CA96</accession>
<dbReference type="InterPro" id="IPR042099">
    <property type="entry name" value="ANL_N_sf"/>
</dbReference>
<keyword evidence="8" id="KW-1185">Reference proteome</keyword>
<dbReference type="AlphaFoldDB" id="A0A9P0CA96"/>
<evidence type="ECO:0000259" key="5">
    <source>
        <dbReference type="Pfam" id="PF00501"/>
    </source>
</evidence>
<dbReference type="GO" id="GO:0005777">
    <property type="term" value="C:peroxisome"/>
    <property type="evidence" value="ECO:0007669"/>
    <property type="project" value="UniProtKB-SubCell"/>
</dbReference>
<dbReference type="PANTHER" id="PTHR24096:SF149">
    <property type="entry name" value="AMP-BINDING DOMAIN-CONTAINING PROTEIN-RELATED"/>
    <property type="match status" value="1"/>
</dbReference>
<name>A0A9P0CA96_9NEOP</name>
<dbReference type="OrthoDB" id="10253869at2759"/>
<dbReference type="InterPro" id="IPR045851">
    <property type="entry name" value="AMP-bd_C_sf"/>
</dbReference>
<dbReference type="PANTHER" id="PTHR24096">
    <property type="entry name" value="LONG-CHAIN-FATTY-ACID--COA LIGASE"/>
    <property type="match status" value="1"/>
</dbReference>
<keyword evidence="4" id="KW-0576">Peroxisome</keyword>
<evidence type="ECO:0000256" key="1">
    <source>
        <dbReference type="ARBA" id="ARBA00004275"/>
    </source>
</evidence>
<reference evidence="7" key="2">
    <citation type="submission" date="2022-10" db="EMBL/GenBank/DDBJ databases">
        <authorList>
            <consortium name="ENA_rothamsted_submissions"/>
            <consortium name="culmorum"/>
            <person name="King R."/>
        </authorList>
    </citation>
    <scope>NUCLEOTIDE SEQUENCE</scope>
</reference>
<dbReference type="EMBL" id="OU893337">
    <property type="protein sequence ID" value="CAH0761646.1"/>
    <property type="molecule type" value="Genomic_DNA"/>
</dbReference>
<evidence type="ECO:0000313" key="7">
    <source>
        <dbReference type="EMBL" id="CAH0761646.1"/>
    </source>
</evidence>
<reference evidence="7" key="1">
    <citation type="submission" date="2021-12" db="EMBL/GenBank/DDBJ databases">
        <authorList>
            <person name="King R."/>
        </authorList>
    </citation>
    <scope>NUCLEOTIDE SEQUENCE</scope>
</reference>